<organism evidence="2 3">
    <name type="scientific">Flavobacterium muglaense</name>
    <dbReference type="NCBI Taxonomy" id="2764716"/>
    <lineage>
        <taxon>Bacteria</taxon>
        <taxon>Pseudomonadati</taxon>
        <taxon>Bacteroidota</taxon>
        <taxon>Flavobacteriia</taxon>
        <taxon>Flavobacteriales</taxon>
        <taxon>Flavobacteriaceae</taxon>
        <taxon>Flavobacterium</taxon>
    </lineage>
</organism>
<sequence>MIKSPKFSWFLRILVALILLQTLFFKFSGAVESVFIFRTLGVEPYGRIGAGIVELIAVVLIIVPQTKTIGAFLGFGLMVAAIGAHVLFLGIELQNDGGLLFFMAVIVLICCALLLYINKSVMRNALLIKN</sequence>
<evidence type="ECO:0000256" key="1">
    <source>
        <dbReference type="SAM" id="Phobius"/>
    </source>
</evidence>
<proteinExistence type="predicted"/>
<dbReference type="Proteomes" id="UP000641454">
    <property type="component" value="Unassembled WGS sequence"/>
</dbReference>
<evidence type="ECO:0000313" key="2">
    <source>
        <dbReference type="EMBL" id="MBC5846055.1"/>
    </source>
</evidence>
<feature type="transmembrane region" description="Helical" evidence="1">
    <location>
        <begin position="70"/>
        <end position="91"/>
    </location>
</feature>
<reference evidence="2 3" key="1">
    <citation type="submission" date="2020-08" db="EMBL/GenBank/DDBJ databases">
        <title>Description of novel Flavobacterium F-392 isolate.</title>
        <authorList>
            <person name="Saticioglu I.B."/>
            <person name="Duman M."/>
            <person name="Altun S."/>
        </authorList>
    </citation>
    <scope>NUCLEOTIDE SEQUENCE [LARGE SCALE GENOMIC DNA]</scope>
    <source>
        <strain evidence="2 3">F-392</strain>
    </source>
</reference>
<accession>A0A923SGX5</accession>
<keyword evidence="1" id="KW-0812">Transmembrane</keyword>
<dbReference type="AlphaFoldDB" id="A0A923SGX5"/>
<feature type="transmembrane region" description="Helical" evidence="1">
    <location>
        <begin position="45"/>
        <end position="63"/>
    </location>
</feature>
<protein>
    <submittedName>
        <fullName evidence="2">DoxX family protein</fullName>
    </submittedName>
</protein>
<comment type="caution">
    <text evidence="2">The sequence shown here is derived from an EMBL/GenBank/DDBJ whole genome shotgun (WGS) entry which is preliminary data.</text>
</comment>
<evidence type="ECO:0000313" key="3">
    <source>
        <dbReference type="Proteomes" id="UP000641454"/>
    </source>
</evidence>
<keyword evidence="1" id="KW-1133">Transmembrane helix</keyword>
<gene>
    <name evidence="2" type="ORF">H8R25_16665</name>
</gene>
<dbReference type="EMBL" id="JACRUL010000068">
    <property type="protein sequence ID" value="MBC5846055.1"/>
    <property type="molecule type" value="Genomic_DNA"/>
</dbReference>
<feature type="transmembrane region" description="Helical" evidence="1">
    <location>
        <begin position="97"/>
        <end position="117"/>
    </location>
</feature>
<name>A0A923SGX5_9FLAO</name>
<keyword evidence="1" id="KW-0472">Membrane</keyword>
<keyword evidence="3" id="KW-1185">Reference proteome</keyword>